<dbReference type="Pfam" id="PF00563">
    <property type="entry name" value="EAL"/>
    <property type="match status" value="1"/>
</dbReference>
<dbReference type="SUPFAM" id="SSF141868">
    <property type="entry name" value="EAL domain-like"/>
    <property type="match status" value="1"/>
</dbReference>
<dbReference type="PANTHER" id="PTHR33121:SF70">
    <property type="entry name" value="SIGNALING PROTEIN YKOW"/>
    <property type="match status" value="1"/>
</dbReference>
<gene>
    <name evidence="3" type="ORF">L1892_23310</name>
</gene>
<dbReference type="Proteomes" id="UP001108089">
    <property type="component" value="Unassembled WGS sequence"/>
</dbReference>
<feature type="domain" description="EAL" evidence="1">
    <location>
        <begin position="322"/>
        <end position="577"/>
    </location>
</feature>
<comment type="caution">
    <text evidence="3">The sequence shown here is derived from an EMBL/GenBank/DDBJ whole genome shotgun (WGS) entry which is preliminary data.</text>
</comment>
<dbReference type="PANTHER" id="PTHR33121">
    <property type="entry name" value="CYCLIC DI-GMP PHOSPHODIESTERASE PDEF"/>
    <property type="match status" value="1"/>
</dbReference>
<dbReference type="InterPro" id="IPR001633">
    <property type="entry name" value="EAL_dom"/>
</dbReference>
<protein>
    <submittedName>
        <fullName evidence="3">EAL domain-containing protein</fullName>
    </submittedName>
</protein>
<accession>A0ABS9DQ52</accession>
<evidence type="ECO:0000313" key="4">
    <source>
        <dbReference type="Proteomes" id="UP001108089"/>
    </source>
</evidence>
<keyword evidence="4" id="KW-1185">Reference proteome</keyword>
<dbReference type="InterPro" id="IPR029787">
    <property type="entry name" value="Nucleotide_cyclase"/>
</dbReference>
<evidence type="ECO:0000313" key="3">
    <source>
        <dbReference type="EMBL" id="MCF3941301.1"/>
    </source>
</evidence>
<dbReference type="PROSITE" id="PS50883">
    <property type="entry name" value="EAL"/>
    <property type="match status" value="1"/>
</dbReference>
<evidence type="ECO:0000259" key="2">
    <source>
        <dbReference type="PROSITE" id="PS50887"/>
    </source>
</evidence>
<dbReference type="InterPro" id="IPR013656">
    <property type="entry name" value="PAS_4"/>
</dbReference>
<organism evidence="3 4">
    <name type="scientific">Gordonia tangerina</name>
    <dbReference type="NCBI Taxonomy" id="2911060"/>
    <lineage>
        <taxon>Bacteria</taxon>
        <taxon>Bacillati</taxon>
        <taxon>Actinomycetota</taxon>
        <taxon>Actinomycetes</taxon>
        <taxon>Mycobacteriales</taxon>
        <taxon>Gordoniaceae</taxon>
        <taxon>Gordonia</taxon>
    </lineage>
</organism>
<dbReference type="SMART" id="SM00052">
    <property type="entry name" value="EAL"/>
    <property type="match status" value="1"/>
</dbReference>
<dbReference type="SUPFAM" id="SSF55073">
    <property type="entry name" value="Nucleotide cyclase"/>
    <property type="match status" value="1"/>
</dbReference>
<dbReference type="SUPFAM" id="SSF55785">
    <property type="entry name" value="PYP-like sensor domain (PAS domain)"/>
    <property type="match status" value="1"/>
</dbReference>
<dbReference type="InterPro" id="IPR000160">
    <property type="entry name" value="GGDEF_dom"/>
</dbReference>
<sequence>MADRGGDHTGQGDEQAGRRAMLVVASMAQPVIVIGADGCVEIANAAARSVLDLGSDITRARIDDVGLDFAATEMSPILRCVQAGEPFDDHIATIIAPQGRRWLSCSGRQIAHDGALAAVVTFTDITERHQETARLEWDVSRFEWRAFHDDLTDLLNRAGTLAAIGDHLATRSAPQDCVGVYYVDLDGFRVINDSLGRTVGDDILTAVGGRLRDALGPDAAIGRLGGDDFVVVELIRDDLSARLENQVSRIRELVDQPIALDGRTERITASVGVAVARHLVDDPAPVDMLRDAEIALQEARTNSAGRPYASFRPQYRSDWLRRQRIEYELRNSVNSDPGQLYFDYHPVVDVGRGHGRVALEALMRWRHPELGQVSPGEFITIARRTDLIEQLGAHLVDTTMREFVVNERTTEGLTLCLNFTRRELADRHFVPRLQLALGDAGLDPGRLCVEVSERDLAAGDRTGIRATMTSIRDLGCQLAIDDFGTGGMCLSDLYQMPITTIKTAKAFVDDMEDGAADEADRAEQMLTGIASAAHALGITVIAEGVETSRQAAAIVRAGCDFAQGFFYAFPQRLVDID</sequence>
<dbReference type="InterPro" id="IPR050706">
    <property type="entry name" value="Cyclic-di-GMP_PDE-like"/>
</dbReference>
<reference evidence="3" key="1">
    <citation type="submission" date="2022-01" db="EMBL/GenBank/DDBJ databases">
        <title>Gordonia xiamenensis sp. nov., isolated from surface seawater in Xiamen.</title>
        <authorList>
            <person name="He Y.F."/>
        </authorList>
    </citation>
    <scope>NUCLEOTIDE SEQUENCE</scope>
    <source>
        <strain evidence="3">GW1C4-4</strain>
    </source>
</reference>
<name>A0ABS9DQ52_9ACTN</name>
<dbReference type="CDD" id="cd01949">
    <property type="entry name" value="GGDEF"/>
    <property type="match status" value="1"/>
</dbReference>
<dbReference type="InterPro" id="IPR043128">
    <property type="entry name" value="Rev_trsase/Diguanyl_cyclase"/>
</dbReference>
<dbReference type="EMBL" id="JAKGCU010000038">
    <property type="protein sequence ID" value="MCF3941301.1"/>
    <property type="molecule type" value="Genomic_DNA"/>
</dbReference>
<dbReference type="Pfam" id="PF08448">
    <property type="entry name" value="PAS_4"/>
    <property type="match status" value="1"/>
</dbReference>
<dbReference type="SMART" id="SM00267">
    <property type="entry name" value="GGDEF"/>
    <property type="match status" value="1"/>
</dbReference>
<evidence type="ECO:0000259" key="1">
    <source>
        <dbReference type="PROSITE" id="PS50883"/>
    </source>
</evidence>
<dbReference type="RefSeq" id="WP_235726180.1">
    <property type="nucleotide sequence ID" value="NZ_JAKGCU010000038.1"/>
</dbReference>
<dbReference type="InterPro" id="IPR035919">
    <property type="entry name" value="EAL_sf"/>
</dbReference>
<dbReference type="PROSITE" id="PS50887">
    <property type="entry name" value="GGDEF"/>
    <property type="match status" value="1"/>
</dbReference>
<dbReference type="Gene3D" id="3.30.450.20">
    <property type="entry name" value="PAS domain"/>
    <property type="match status" value="1"/>
</dbReference>
<dbReference type="Pfam" id="PF00990">
    <property type="entry name" value="GGDEF"/>
    <property type="match status" value="1"/>
</dbReference>
<feature type="domain" description="GGDEF" evidence="2">
    <location>
        <begin position="176"/>
        <end position="314"/>
    </location>
</feature>
<dbReference type="CDD" id="cd01948">
    <property type="entry name" value="EAL"/>
    <property type="match status" value="1"/>
</dbReference>
<dbReference type="InterPro" id="IPR035965">
    <property type="entry name" value="PAS-like_dom_sf"/>
</dbReference>
<proteinExistence type="predicted"/>
<dbReference type="NCBIfam" id="TIGR00254">
    <property type="entry name" value="GGDEF"/>
    <property type="match status" value="1"/>
</dbReference>
<dbReference type="Gene3D" id="3.20.20.450">
    <property type="entry name" value="EAL domain"/>
    <property type="match status" value="1"/>
</dbReference>
<dbReference type="Gene3D" id="3.30.70.270">
    <property type="match status" value="1"/>
</dbReference>